<evidence type="ECO:0000313" key="6">
    <source>
        <dbReference type="Proteomes" id="UP000245396"/>
    </source>
</evidence>
<dbReference type="Pfam" id="PF14525">
    <property type="entry name" value="AraC_binding_2"/>
    <property type="match status" value="1"/>
</dbReference>
<dbReference type="GO" id="GO:0003700">
    <property type="term" value="F:DNA-binding transcription factor activity"/>
    <property type="evidence" value="ECO:0007669"/>
    <property type="project" value="InterPro"/>
</dbReference>
<keyword evidence="1" id="KW-0805">Transcription regulation</keyword>
<protein>
    <submittedName>
        <fullName evidence="5">AraC family transcriptional regulator</fullName>
    </submittedName>
</protein>
<dbReference type="InterPro" id="IPR020449">
    <property type="entry name" value="Tscrpt_reg_AraC-type_HTH"/>
</dbReference>
<dbReference type="InterPro" id="IPR018060">
    <property type="entry name" value="HTH_AraC"/>
</dbReference>
<evidence type="ECO:0000256" key="2">
    <source>
        <dbReference type="ARBA" id="ARBA00023125"/>
    </source>
</evidence>
<name>A0A316C3D0_PSESE</name>
<dbReference type="InterPro" id="IPR009057">
    <property type="entry name" value="Homeodomain-like_sf"/>
</dbReference>
<dbReference type="GO" id="GO:0043565">
    <property type="term" value="F:sequence-specific DNA binding"/>
    <property type="evidence" value="ECO:0007669"/>
    <property type="project" value="InterPro"/>
</dbReference>
<dbReference type="PANTHER" id="PTHR46796:SF6">
    <property type="entry name" value="ARAC SUBFAMILY"/>
    <property type="match status" value="1"/>
</dbReference>
<sequence length="370" mass="41321">MLRVPPWEAMLSNMRGTSSVRYDWTPDVWSWEPDNERWSPAHGPAPFPTFLEVSTDGVSAHEAYDFWREAVFYNFDADRPSQEQHSSFCGLGRVVLTREAEFYSYRSDAVSGGREKTHIEADGRTDVELGVVLSGHRRYRLDDDSSGQAGPGAFFVFDEARPCRVAWDAHSGMHLSLRREAVEAALGCPMPSSGSIADALGRSRLAPVLKSQFALISKHMDRLDPGMRGFLLHQTAELALYAIGRLGLAKSVGERERAALFAAAQRIIETHYGNPAFGVAMLVQALGCSRATLYRAFADHGMTVVDAIRNIRLTHARRMLEVTDNHVLIANVALRCGFEDPPNFNRAFRRRFGMSPSEARHRARDRLPDS</sequence>
<dbReference type="Pfam" id="PF12833">
    <property type="entry name" value="HTH_18"/>
    <property type="match status" value="1"/>
</dbReference>
<reference evidence="5 6" key="1">
    <citation type="submission" date="2018-05" db="EMBL/GenBank/DDBJ databases">
        <title>Genomic Encyclopedia of Type Strains, Phase IV (KMG-IV): sequencing the most valuable type-strain genomes for metagenomic binning, comparative biology and taxonomic classification.</title>
        <authorList>
            <person name="Goeker M."/>
        </authorList>
    </citation>
    <scope>NUCLEOTIDE SEQUENCE [LARGE SCALE GENOMIC DNA]</scope>
    <source>
        <strain evidence="5 6">DSM 6986</strain>
    </source>
</reference>
<gene>
    <name evidence="5" type="ORF">C7441_10979</name>
</gene>
<dbReference type="PRINTS" id="PR00032">
    <property type="entry name" value="HTHARAC"/>
</dbReference>
<dbReference type="PROSITE" id="PS01124">
    <property type="entry name" value="HTH_ARAC_FAMILY_2"/>
    <property type="match status" value="1"/>
</dbReference>
<dbReference type="SUPFAM" id="SSF46689">
    <property type="entry name" value="Homeodomain-like"/>
    <property type="match status" value="1"/>
</dbReference>
<keyword evidence="2" id="KW-0238">DNA-binding</keyword>
<keyword evidence="6" id="KW-1185">Reference proteome</keyword>
<organism evidence="5 6">
    <name type="scientific">Pseudaminobacter salicylatoxidans</name>
    <dbReference type="NCBI Taxonomy" id="93369"/>
    <lineage>
        <taxon>Bacteria</taxon>
        <taxon>Pseudomonadati</taxon>
        <taxon>Pseudomonadota</taxon>
        <taxon>Alphaproteobacteria</taxon>
        <taxon>Hyphomicrobiales</taxon>
        <taxon>Phyllobacteriaceae</taxon>
        <taxon>Pseudaminobacter</taxon>
    </lineage>
</organism>
<proteinExistence type="predicted"/>
<dbReference type="EMBL" id="QGGG01000009">
    <property type="protein sequence ID" value="PWJ82311.1"/>
    <property type="molecule type" value="Genomic_DNA"/>
</dbReference>
<evidence type="ECO:0000313" key="5">
    <source>
        <dbReference type="EMBL" id="PWJ82311.1"/>
    </source>
</evidence>
<dbReference type="PROSITE" id="PS00041">
    <property type="entry name" value="HTH_ARAC_FAMILY_1"/>
    <property type="match status" value="1"/>
</dbReference>
<dbReference type="InterPro" id="IPR018062">
    <property type="entry name" value="HTH_AraC-typ_CS"/>
</dbReference>
<comment type="caution">
    <text evidence="5">The sequence shown here is derived from an EMBL/GenBank/DDBJ whole genome shotgun (WGS) entry which is preliminary data.</text>
</comment>
<dbReference type="InterPro" id="IPR035418">
    <property type="entry name" value="AraC-bd_2"/>
</dbReference>
<evidence type="ECO:0000256" key="3">
    <source>
        <dbReference type="ARBA" id="ARBA00023163"/>
    </source>
</evidence>
<dbReference type="AlphaFoldDB" id="A0A316C3D0"/>
<dbReference type="Gene3D" id="1.10.10.60">
    <property type="entry name" value="Homeodomain-like"/>
    <property type="match status" value="1"/>
</dbReference>
<evidence type="ECO:0000256" key="1">
    <source>
        <dbReference type="ARBA" id="ARBA00023015"/>
    </source>
</evidence>
<dbReference type="Proteomes" id="UP000245396">
    <property type="component" value="Unassembled WGS sequence"/>
</dbReference>
<dbReference type="OrthoDB" id="8004517at2"/>
<dbReference type="SMART" id="SM00342">
    <property type="entry name" value="HTH_ARAC"/>
    <property type="match status" value="1"/>
</dbReference>
<accession>A0A316C3D0</accession>
<dbReference type="InterPro" id="IPR050204">
    <property type="entry name" value="AraC_XylS_family_regulators"/>
</dbReference>
<dbReference type="STRING" id="1192868.GCA_000304395_01365"/>
<evidence type="ECO:0000259" key="4">
    <source>
        <dbReference type="PROSITE" id="PS01124"/>
    </source>
</evidence>
<keyword evidence="3" id="KW-0804">Transcription</keyword>
<feature type="domain" description="HTH araC/xylS-type" evidence="4">
    <location>
        <begin position="262"/>
        <end position="362"/>
    </location>
</feature>
<dbReference type="PANTHER" id="PTHR46796">
    <property type="entry name" value="HTH-TYPE TRANSCRIPTIONAL ACTIVATOR RHAS-RELATED"/>
    <property type="match status" value="1"/>
</dbReference>